<evidence type="ECO:0000259" key="1">
    <source>
        <dbReference type="Pfam" id="PF17921"/>
    </source>
</evidence>
<name>A0A8X6NES6_NEPPI</name>
<proteinExistence type="predicted"/>
<dbReference type="PANTHER" id="PTHR47331:SF5">
    <property type="entry name" value="RIBONUCLEASE H"/>
    <property type="match status" value="1"/>
</dbReference>
<dbReference type="PANTHER" id="PTHR47331">
    <property type="entry name" value="PHD-TYPE DOMAIN-CONTAINING PROTEIN"/>
    <property type="match status" value="1"/>
</dbReference>
<dbReference type="EMBL" id="BMAW01057234">
    <property type="protein sequence ID" value="GFT09719.1"/>
    <property type="molecule type" value="Genomic_DNA"/>
</dbReference>
<organism evidence="2 3">
    <name type="scientific">Nephila pilipes</name>
    <name type="common">Giant wood spider</name>
    <name type="synonym">Nephila maculata</name>
    <dbReference type="NCBI Taxonomy" id="299642"/>
    <lineage>
        <taxon>Eukaryota</taxon>
        <taxon>Metazoa</taxon>
        <taxon>Ecdysozoa</taxon>
        <taxon>Arthropoda</taxon>
        <taxon>Chelicerata</taxon>
        <taxon>Arachnida</taxon>
        <taxon>Araneae</taxon>
        <taxon>Araneomorphae</taxon>
        <taxon>Entelegynae</taxon>
        <taxon>Araneoidea</taxon>
        <taxon>Nephilidae</taxon>
        <taxon>Nephila</taxon>
    </lineage>
</organism>
<evidence type="ECO:0000313" key="3">
    <source>
        <dbReference type="Proteomes" id="UP000887013"/>
    </source>
</evidence>
<keyword evidence="3" id="KW-1185">Reference proteome</keyword>
<dbReference type="Gene3D" id="1.10.340.70">
    <property type="match status" value="1"/>
</dbReference>
<evidence type="ECO:0000313" key="2">
    <source>
        <dbReference type="EMBL" id="GFT09719.1"/>
    </source>
</evidence>
<feature type="domain" description="Integrase zinc-binding" evidence="1">
    <location>
        <begin position="284"/>
        <end position="333"/>
    </location>
</feature>
<sequence>MSGIAKLKKDELRTVAEEIGLVVNEGMKKSELRRLIEDSDVFKNDNEAVRSAVEDVLENRNKKSDQDSEIEIERLKIERIKLELQLAQVKANGNNTFFDQGCKSELEESLDSLIKSVRTLTIKPPKCLVNFPDDSYDLHNSELYQRELKDHQGEPVCLLVYNSEILPIINKCSSFTKLQRIIAWCMRFKENARNPLQRTTGNLTIPELSAALICLVKSVQFVYFSKDIQCIMKGEKLSNSSKLLNLSPFLDEKNVLRVGGRLEHSELPLNHKHPMLIPNNCNICDLIIDHYHVFYLHTGVEATLANLRTQFWITNGRSTVKRVLHKCLKCLKVEALKFGVVLMVQLVTCMALPTSRHGANLPPHQGNKAISLGTENYPSRHGLSLEKTHLDATTEHLLTIKINVHGKVNQTSHLEMYVSSYKAYVADINNLFSLDPQDNFKLDLRIDTHARRHLGI</sequence>
<dbReference type="OrthoDB" id="8057024at2759"/>
<gene>
    <name evidence="2" type="primary">AVEN_172970_1</name>
    <name evidence="2" type="ORF">NPIL_662061</name>
</gene>
<dbReference type="InterPro" id="IPR041588">
    <property type="entry name" value="Integrase_H2C2"/>
</dbReference>
<dbReference type="AlphaFoldDB" id="A0A8X6NES6"/>
<reference evidence="2" key="1">
    <citation type="submission" date="2020-08" db="EMBL/GenBank/DDBJ databases">
        <title>Multicomponent nature underlies the extraordinary mechanical properties of spider dragline silk.</title>
        <authorList>
            <person name="Kono N."/>
            <person name="Nakamura H."/>
            <person name="Mori M."/>
            <person name="Yoshida Y."/>
            <person name="Ohtoshi R."/>
            <person name="Malay A.D."/>
            <person name="Moran D.A.P."/>
            <person name="Tomita M."/>
            <person name="Numata K."/>
            <person name="Arakawa K."/>
        </authorList>
    </citation>
    <scope>NUCLEOTIDE SEQUENCE</scope>
</reference>
<comment type="caution">
    <text evidence="2">The sequence shown here is derived from an EMBL/GenBank/DDBJ whole genome shotgun (WGS) entry which is preliminary data.</text>
</comment>
<accession>A0A8X6NES6</accession>
<protein>
    <submittedName>
        <fullName evidence="2">Integrase catalytic domain-containing protein</fullName>
    </submittedName>
</protein>
<dbReference type="Proteomes" id="UP000887013">
    <property type="component" value="Unassembled WGS sequence"/>
</dbReference>
<dbReference type="Pfam" id="PF17921">
    <property type="entry name" value="Integrase_H2C2"/>
    <property type="match status" value="1"/>
</dbReference>